<name>A0ABQ7BL20_BRACR</name>
<protein>
    <submittedName>
        <fullName evidence="1">Uncharacterized protein</fullName>
    </submittedName>
</protein>
<accession>A0ABQ7BL20</accession>
<sequence>MALLWLFKNAFRVCISLYPSSRGPLNLESFRSIGFVICSDLRDHITREPGPLGLEILRSSKSSWTLGAEIPWNLRTLRLLAGRLCLGPLGLFFLDPGIVWGTDEFRTHMLFFKELVGEATTGTCWDFVFCRSISWPLSSSRAARCFCRKPLSYLEGAGMGENPSAKLCCFPRLEKQDIIGCSRTFALLLPAITTHSYLMSHTRFVFLWSYLFSLRVGQDRRSLGPDPALPLMEDSSFLLRSLAALRGRDHDRNLSRPPASVDFLVIGDPWPVFPGDEGSQHGHEMCSRIHPLERPDLKNFGLARRSPHGAHAPLFHLRDHRLIADEILGGLIYAGWRTGIFRDPCLLSRYRFGGPRVRPCEAVDIGPQGVLHMIRGPRHLNRPPFACLLDLWSLSSRDLRSLKEISSELTIRGRYEEEAIVRCTSSAVDRYRRVASTIENYDRSMYIMYHRSMSRHEMRDLVPADFKLKASPNYQIISDEFLI</sequence>
<evidence type="ECO:0000313" key="2">
    <source>
        <dbReference type="Proteomes" id="UP000266723"/>
    </source>
</evidence>
<dbReference type="Proteomes" id="UP000266723">
    <property type="component" value="Unassembled WGS sequence"/>
</dbReference>
<comment type="caution">
    <text evidence="1">The sequence shown here is derived from an EMBL/GenBank/DDBJ whole genome shotgun (WGS) entry which is preliminary data.</text>
</comment>
<dbReference type="EMBL" id="QGKV02001507">
    <property type="protein sequence ID" value="KAF3532909.1"/>
    <property type="molecule type" value="Genomic_DNA"/>
</dbReference>
<gene>
    <name evidence="1" type="ORF">DY000_02040722</name>
</gene>
<proteinExistence type="predicted"/>
<organism evidence="1 2">
    <name type="scientific">Brassica cretica</name>
    <name type="common">Mustard</name>
    <dbReference type="NCBI Taxonomy" id="69181"/>
    <lineage>
        <taxon>Eukaryota</taxon>
        <taxon>Viridiplantae</taxon>
        <taxon>Streptophyta</taxon>
        <taxon>Embryophyta</taxon>
        <taxon>Tracheophyta</taxon>
        <taxon>Spermatophyta</taxon>
        <taxon>Magnoliopsida</taxon>
        <taxon>eudicotyledons</taxon>
        <taxon>Gunneridae</taxon>
        <taxon>Pentapetalae</taxon>
        <taxon>rosids</taxon>
        <taxon>malvids</taxon>
        <taxon>Brassicales</taxon>
        <taxon>Brassicaceae</taxon>
        <taxon>Brassiceae</taxon>
        <taxon>Brassica</taxon>
    </lineage>
</organism>
<keyword evidence="2" id="KW-1185">Reference proteome</keyword>
<evidence type="ECO:0000313" key="1">
    <source>
        <dbReference type="EMBL" id="KAF3532909.1"/>
    </source>
</evidence>
<reference evidence="1 2" key="1">
    <citation type="journal article" date="2020" name="BMC Genomics">
        <title>Intraspecific diversification of the crop wild relative Brassica cretica Lam. using demographic model selection.</title>
        <authorList>
            <person name="Kioukis A."/>
            <person name="Michalopoulou V.A."/>
            <person name="Briers L."/>
            <person name="Pirintsos S."/>
            <person name="Studholme D.J."/>
            <person name="Pavlidis P."/>
            <person name="Sarris P.F."/>
        </authorList>
    </citation>
    <scope>NUCLEOTIDE SEQUENCE [LARGE SCALE GENOMIC DNA]</scope>
    <source>
        <strain evidence="2">cv. PFS-1207/04</strain>
    </source>
</reference>